<dbReference type="Gene3D" id="3.10.610.10">
    <property type="entry name" value="GSPII I/J protein-like"/>
    <property type="match status" value="1"/>
</dbReference>
<accession>A0ABS3BBZ3</accession>
<feature type="region of interest" description="Disordered" evidence="10">
    <location>
        <begin position="222"/>
        <end position="252"/>
    </location>
</feature>
<evidence type="ECO:0000256" key="8">
    <source>
        <dbReference type="ARBA" id="ARBA00022989"/>
    </source>
</evidence>
<organism evidence="12 13">
    <name type="scientific">Marinobacter daepoensis</name>
    <dbReference type="NCBI Taxonomy" id="262077"/>
    <lineage>
        <taxon>Bacteria</taxon>
        <taxon>Pseudomonadati</taxon>
        <taxon>Pseudomonadota</taxon>
        <taxon>Gammaproteobacteria</taxon>
        <taxon>Pseudomonadales</taxon>
        <taxon>Marinobacteraceae</taxon>
        <taxon>Marinobacter</taxon>
    </lineage>
</organism>
<comment type="subcellular location">
    <subcellularLocation>
        <location evidence="1">Cell inner membrane</location>
        <topology evidence="1">Single-pass membrane protein</topology>
    </subcellularLocation>
</comment>
<dbReference type="RefSeq" id="WP_206556815.1">
    <property type="nucleotide sequence ID" value="NZ_JAFKDB010000008.1"/>
</dbReference>
<dbReference type="PANTHER" id="PTHR39583">
    <property type="entry name" value="TYPE II SECRETION SYSTEM PROTEIN J-RELATED"/>
    <property type="match status" value="1"/>
</dbReference>
<dbReference type="NCBIfam" id="TIGR02532">
    <property type="entry name" value="IV_pilin_GFxxxE"/>
    <property type="match status" value="1"/>
</dbReference>
<keyword evidence="4" id="KW-1003">Cell membrane</keyword>
<keyword evidence="9 11" id="KW-0472">Membrane</keyword>
<evidence type="ECO:0000256" key="9">
    <source>
        <dbReference type="ARBA" id="ARBA00023136"/>
    </source>
</evidence>
<dbReference type="EMBL" id="JAFKDB010000008">
    <property type="protein sequence ID" value="MBN7769121.1"/>
    <property type="molecule type" value="Genomic_DNA"/>
</dbReference>
<evidence type="ECO:0000313" key="12">
    <source>
        <dbReference type="EMBL" id="MBN7769121.1"/>
    </source>
</evidence>
<comment type="similarity">
    <text evidence="2">Belongs to the GSP J family.</text>
</comment>
<sequence>MSAARFGGPFPEERGFTLMEVLIAVTITSVIGLGVWQVISSVMNSRDRVDQVAEDFDGLQKTMLLLERDITQLVNRPARDVYGDFSPSLTTRDDAFVLMLTRQGWRNPLGLRRSGLQRVGWEFTGTELRRRYWPVVDQGQEDESIDILLLDSVLEFEVRFLDREGKWQEEWPGENAMAQLMPGARPDIALPRGIEVTLEHERFGEMTRTFSLPDFETSQAQAIINRQQESGDESDEESDESGDQSGTGSAQE</sequence>
<dbReference type="InterPro" id="IPR012902">
    <property type="entry name" value="N_methyl_site"/>
</dbReference>
<dbReference type="InterPro" id="IPR045584">
    <property type="entry name" value="Pilin-like"/>
</dbReference>
<evidence type="ECO:0000256" key="6">
    <source>
        <dbReference type="ARBA" id="ARBA00022519"/>
    </source>
</evidence>
<name>A0ABS3BBZ3_9GAMM</name>
<evidence type="ECO:0000256" key="3">
    <source>
        <dbReference type="ARBA" id="ARBA00021539"/>
    </source>
</evidence>
<evidence type="ECO:0000256" key="2">
    <source>
        <dbReference type="ARBA" id="ARBA00011084"/>
    </source>
</evidence>
<comment type="caution">
    <text evidence="12">The sequence shown here is derived from an EMBL/GenBank/DDBJ whole genome shotgun (WGS) entry which is preliminary data.</text>
</comment>
<feature type="compositionally biased region" description="Acidic residues" evidence="10">
    <location>
        <begin position="230"/>
        <end position="242"/>
    </location>
</feature>
<dbReference type="NCBIfam" id="TIGR01711">
    <property type="entry name" value="gspJ"/>
    <property type="match status" value="1"/>
</dbReference>
<keyword evidence="7 11" id="KW-0812">Transmembrane</keyword>
<reference evidence="12 13" key="1">
    <citation type="submission" date="2021-02" db="EMBL/GenBank/DDBJ databases">
        <title>PHA producing bacteria isolated from coastal sediment in Guangdong, Shenzhen.</title>
        <authorList>
            <person name="Zheng W."/>
            <person name="Yu S."/>
            <person name="Huang Y."/>
        </authorList>
    </citation>
    <scope>NUCLEOTIDE SEQUENCE [LARGE SCALE GENOMIC DNA]</scope>
    <source>
        <strain evidence="12 13">TN21-5</strain>
    </source>
</reference>
<evidence type="ECO:0000256" key="11">
    <source>
        <dbReference type="SAM" id="Phobius"/>
    </source>
</evidence>
<evidence type="ECO:0000256" key="5">
    <source>
        <dbReference type="ARBA" id="ARBA00022481"/>
    </source>
</evidence>
<keyword evidence="6" id="KW-0997">Cell inner membrane</keyword>
<evidence type="ECO:0000313" key="13">
    <source>
        <dbReference type="Proteomes" id="UP000664344"/>
    </source>
</evidence>
<dbReference type="InterPro" id="IPR010055">
    <property type="entry name" value="T2SS_protein-GspJ"/>
</dbReference>
<dbReference type="Pfam" id="PF11612">
    <property type="entry name" value="T2SSJ"/>
    <property type="match status" value="1"/>
</dbReference>
<gene>
    <name evidence="12" type="primary">gspJ</name>
    <name evidence="12" type="ORF">JYP53_04275</name>
</gene>
<evidence type="ECO:0000256" key="7">
    <source>
        <dbReference type="ARBA" id="ARBA00022692"/>
    </source>
</evidence>
<dbReference type="Gene3D" id="2.10.70.20">
    <property type="entry name" value="gspk-gspi-gspj complex like domains"/>
    <property type="match status" value="1"/>
</dbReference>
<dbReference type="SUPFAM" id="SSF54523">
    <property type="entry name" value="Pili subunits"/>
    <property type="match status" value="1"/>
</dbReference>
<evidence type="ECO:0000256" key="4">
    <source>
        <dbReference type="ARBA" id="ARBA00022475"/>
    </source>
</evidence>
<protein>
    <recommendedName>
        <fullName evidence="3">Type II secretion system protein J</fullName>
    </recommendedName>
</protein>
<proteinExistence type="inferred from homology"/>
<keyword evidence="13" id="KW-1185">Reference proteome</keyword>
<keyword evidence="5" id="KW-0488">Methylation</keyword>
<evidence type="ECO:0000256" key="10">
    <source>
        <dbReference type="SAM" id="MobiDB-lite"/>
    </source>
</evidence>
<dbReference type="PANTHER" id="PTHR39583:SF2">
    <property type="entry name" value="TYPE II SECRETION SYSTEM PROTEIN J"/>
    <property type="match status" value="1"/>
</dbReference>
<dbReference type="InterPro" id="IPR051621">
    <property type="entry name" value="T2SS_protein_J"/>
</dbReference>
<dbReference type="Proteomes" id="UP000664344">
    <property type="component" value="Unassembled WGS sequence"/>
</dbReference>
<evidence type="ECO:0000256" key="1">
    <source>
        <dbReference type="ARBA" id="ARBA00004377"/>
    </source>
</evidence>
<dbReference type="Pfam" id="PF07963">
    <property type="entry name" value="N_methyl"/>
    <property type="match status" value="1"/>
</dbReference>
<keyword evidence="8 11" id="KW-1133">Transmembrane helix</keyword>
<feature type="transmembrane region" description="Helical" evidence="11">
    <location>
        <begin position="21"/>
        <end position="39"/>
    </location>
</feature>